<sequence length="355" mass="38711">MIDWANLQPDKIKLLAKHFTSGRRGKKVEFVGIHYMAGNLTTEGCWNVWQTREASAHYCVEDDGTIGQTVYDRDTSWALGDFDANCRSINIEHASMADGTVTDQTLDAGAHLTAAICLAYDLGKPEWLVNVFPHCYFMATSCPGQLYKSQKDAYIARAQYWYDEMTKPAAPVKPSEPAKPPLPDALKQFTDLDSTAWYIGPLEKAVSAGYINGYGDGRIGPDDSLTRGQAVCIVANAADAVFDHPFDDVVASPYYYDAIAWAKSAGIVSGNDGEFRPNDHCTRAEFASMLCNWQGGEAVGEPAGYSDWANVPDWAKNAVAWAIEHAVISGNAGHIRPNDPCTRAEGAAMLVNLLL</sequence>
<evidence type="ECO:0000313" key="6">
    <source>
        <dbReference type="EMBL" id="MDN0064876.1"/>
    </source>
</evidence>
<dbReference type="InterPro" id="IPR002502">
    <property type="entry name" value="Amidase_domain"/>
</dbReference>
<dbReference type="InterPro" id="IPR001119">
    <property type="entry name" value="SLH_dom"/>
</dbReference>
<feature type="domain" description="SLH" evidence="5">
    <location>
        <begin position="305"/>
        <end position="355"/>
    </location>
</feature>
<proteinExistence type="predicted"/>
<feature type="domain" description="SLH" evidence="5">
    <location>
        <begin position="242"/>
        <end position="304"/>
    </location>
</feature>
<keyword evidence="3" id="KW-0378">Hydrolase</keyword>
<dbReference type="Pfam" id="PF01510">
    <property type="entry name" value="Amidase_2"/>
    <property type="match status" value="1"/>
</dbReference>
<dbReference type="Gene3D" id="3.40.80.10">
    <property type="entry name" value="Peptidoglycan recognition protein-like"/>
    <property type="match status" value="1"/>
</dbReference>
<comment type="catalytic activity">
    <reaction evidence="1">
        <text>Hydrolyzes the link between N-acetylmuramoyl residues and L-amino acid residues in certain cell-wall glycopeptides.</text>
        <dbReference type="EC" id="3.5.1.28"/>
    </reaction>
</comment>
<evidence type="ECO:0000256" key="3">
    <source>
        <dbReference type="ARBA" id="ARBA00022801"/>
    </source>
</evidence>
<dbReference type="PANTHER" id="PTHR30417">
    <property type="entry name" value="N-ACETYLMURAMOYL-L-ALANINE AMIDASE AMID"/>
    <property type="match status" value="1"/>
</dbReference>
<name>A0ABT7XHP0_9ACTN</name>
<feature type="domain" description="SLH" evidence="5">
    <location>
        <begin position="185"/>
        <end position="241"/>
    </location>
</feature>
<dbReference type="PANTHER" id="PTHR30417:SF1">
    <property type="entry name" value="N-ACETYLMURAMOYL-L-ALANINE AMIDASE AMID"/>
    <property type="match status" value="1"/>
</dbReference>
<dbReference type="InterPro" id="IPR036505">
    <property type="entry name" value="Amidase/PGRP_sf"/>
</dbReference>
<reference evidence="6" key="2">
    <citation type="submission" date="2024-05" db="EMBL/GenBank/DDBJ databases">
        <title>Identification and characterization of horizontal gene transfer across gut microbiota members of farm animals based on homology search.</title>
        <authorList>
            <person name="Schwarzerova J."/>
            <person name="Nykrynova M."/>
            <person name="Jureckova K."/>
            <person name="Cejkova D."/>
            <person name="Rychlik I."/>
        </authorList>
    </citation>
    <scope>NUCLEOTIDE SEQUENCE</scope>
    <source>
        <strain evidence="6">176_SSukc20</strain>
    </source>
</reference>
<dbReference type="InterPro" id="IPR051206">
    <property type="entry name" value="NAMLAA_amidase_2"/>
</dbReference>
<accession>A0ABT7XHP0</accession>
<dbReference type="RefSeq" id="WP_289836434.1">
    <property type="nucleotide sequence ID" value="NZ_JAUEIQ010000017.1"/>
</dbReference>
<dbReference type="PROSITE" id="PS51272">
    <property type="entry name" value="SLH"/>
    <property type="match status" value="3"/>
</dbReference>
<comment type="caution">
    <text evidence="6">The sequence shown here is derived from an EMBL/GenBank/DDBJ whole genome shotgun (WGS) entry which is preliminary data.</text>
</comment>
<dbReference type="Proteomes" id="UP001168435">
    <property type="component" value="Unassembled WGS sequence"/>
</dbReference>
<reference evidence="6" key="1">
    <citation type="submission" date="2023-06" db="EMBL/GenBank/DDBJ databases">
        <authorList>
            <person name="Zeman M."/>
            <person name="Kubasova T."/>
            <person name="Jahodarova E."/>
            <person name="Nykrynova M."/>
            <person name="Rychlik I."/>
        </authorList>
    </citation>
    <scope>NUCLEOTIDE SEQUENCE</scope>
    <source>
        <strain evidence="6">176_SSukc20</strain>
    </source>
</reference>
<organism evidence="6 7">
    <name type="scientific">Collinsella ihumii</name>
    <dbReference type="NCBI Taxonomy" id="1720204"/>
    <lineage>
        <taxon>Bacteria</taxon>
        <taxon>Bacillati</taxon>
        <taxon>Actinomycetota</taxon>
        <taxon>Coriobacteriia</taxon>
        <taxon>Coriobacteriales</taxon>
        <taxon>Coriobacteriaceae</taxon>
        <taxon>Collinsella</taxon>
    </lineage>
</organism>
<evidence type="ECO:0000313" key="7">
    <source>
        <dbReference type="Proteomes" id="UP001168435"/>
    </source>
</evidence>
<gene>
    <name evidence="6" type="ORF">QVN30_11260</name>
</gene>
<keyword evidence="7" id="KW-1185">Reference proteome</keyword>
<evidence type="ECO:0000256" key="2">
    <source>
        <dbReference type="ARBA" id="ARBA00011901"/>
    </source>
</evidence>
<evidence type="ECO:0000256" key="1">
    <source>
        <dbReference type="ARBA" id="ARBA00001561"/>
    </source>
</evidence>
<protein>
    <recommendedName>
        <fullName evidence="2">N-acetylmuramoyl-L-alanine amidase</fullName>
        <ecNumber evidence="2">3.5.1.28</ecNumber>
    </recommendedName>
</protein>
<dbReference type="SUPFAM" id="SSF55846">
    <property type="entry name" value="N-acetylmuramoyl-L-alanine amidase-like"/>
    <property type="match status" value="1"/>
</dbReference>
<keyword evidence="4" id="KW-0961">Cell wall biogenesis/degradation</keyword>
<evidence type="ECO:0000256" key="4">
    <source>
        <dbReference type="ARBA" id="ARBA00023316"/>
    </source>
</evidence>
<dbReference type="CDD" id="cd06583">
    <property type="entry name" value="PGRP"/>
    <property type="match status" value="1"/>
</dbReference>
<evidence type="ECO:0000259" key="5">
    <source>
        <dbReference type="PROSITE" id="PS51272"/>
    </source>
</evidence>
<dbReference type="EC" id="3.5.1.28" evidence="2"/>
<dbReference type="Pfam" id="PF00395">
    <property type="entry name" value="SLH"/>
    <property type="match status" value="3"/>
</dbReference>
<dbReference type="SMART" id="SM00644">
    <property type="entry name" value="Ami_2"/>
    <property type="match status" value="1"/>
</dbReference>
<dbReference type="EMBL" id="JAUEIQ010000017">
    <property type="protein sequence ID" value="MDN0064876.1"/>
    <property type="molecule type" value="Genomic_DNA"/>
</dbReference>